<accession>A0A0F9CIU6</accession>
<comment type="subcellular location">
    <subcellularLocation>
        <location evidence="1">Virion</location>
    </subcellularLocation>
</comment>
<dbReference type="SUPFAM" id="SSF56563">
    <property type="entry name" value="Major capsid protein gp5"/>
    <property type="match status" value="1"/>
</dbReference>
<dbReference type="AlphaFoldDB" id="A0A0F9CIU6"/>
<evidence type="ECO:0000259" key="3">
    <source>
        <dbReference type="Pfam" id="PF05065"/>
    </source>
</evidence>
<gene>
    <name evidence="4" type="ORF">LCGC14_2317850</name>
</gene>
<evidence type="ECO:0000256" key="1">
    <source>
        <dbReference type="ARBA" id="ARBA00004328"/>
    </source>
</evidence>
<feature type="domain" description="Phage capsid-like C-terminal" evidence="3">
    <location>
        <begin position="281"/>
        <end position="418"/>
    </location>
</feature>
<reference evidence="4" key="1">
    <citation type="journal article" date="2015" name="Nature">
        <title>Complex archaea that bridge the gap between prokaryotes and eukaryotes.</title>
        <authorList>
            <person name="Spang A."/>
            <person name="Saw J.H."/>
            <person name="Jorgensen S.L."/>
            <person name="Zaremba-Niedzwiedzka K."/>
            <person name="Martijn J."/>
            <person name="Lind A.E."/>
            <person name="van Eijk R."/>
            <person name="Schleper C."/>
            <person name="Guy L."/>
            <person name="Ettema T.J."/>
        </authorList>
    </citation>
    <scope>NUCLEOTIDE SEQUENCE</scope>
</reference>
<sequence>YKYYHTDDSKFYSATDSVDYADELFAVTFHTTTTSQTIIRFIKTADGTWWKKEMLDANTDAVILIDGGSAIGTFERLNDKVYFSNYENDVLQLRPRRSAGDTDADYIYKAGLPDPNAIRVIDRAEETAGWTLNVGGGAGDSEIDRSPLHRLQGKASLMFSQETDGQTSTLNFNSSTVIDCSTFEDGTNSDDSDFIAFELFRFNKRAISEIVFYISSGEFTNNFFSIPITVTSDLTNEDGTTWDSYHYHQTTTMAEWAMNFHDNQMFRVRLRKSWFEITNTTGAPNWDNIKKMYAQMAPRSLINGVWMINQSCWTELMNMTIPVGTGGIPVWMPANLAQDRPNSTLMGMPVIPVEQCATLGTVGDIVLGDWTQYVAITKGGLQSAQSMHVRFINDEQVFRFVYRVDGQPIWNKSLTPYKDATTSRPISPFLALETRA</sequence>
<comment type="caution">
    <text evidence="4">The sequence shown here is derived from an EMBL/GenBank/DDBJ whole genome shotgun (WGS) entry which is preliminary data.</text>
</comment>
<dbReference type="EMBL" id="LAZR01033043">
    <property type="protein sequence ID" value="KKL49203.1"/>
    <property type="molecule type" value="Genomic_DNA"/>
</dbReference>
<keyword evidence="2" id="KW-0946">Virion</keyword>
<organism evidence="4">
    <name type="scientific">marine sediment metagenome</name>
    <dbReference type="NCBI Taxonomy" id="412755"/>
    <lineage>
        <taxon>unclassified sequences</taxon>
        <taxon>metagenomes</taxon>
        <taxon>ecological metagenomes</taxon>
    </lineage>
</organism>
<protein>
    <recommendedName>
        <fullName evidence="3">Phage capsid-like C-terminal domain-containing protein</fullName>
    </recommendedName>
</protein>
<dbReference type="Gene3D" id="3.30.2320.10">
    <property type="entry name" value="hypothetical protein PF0899 domain"/>
    <property type="match status" value="1"/>
</dbReference>
<evidence type="ECO:0000256" key="2">
    <source>
        <dbReference type="ARBA" id="ARBA00022844"/>
    </source>
</evidence>
<dbReference type="GO" id="GO:0044423">
    <property type="term" value="C:virion component"/>
    <property type="evidence" value="ECO:0007669"/>
    <property type="project" value="UniProtKB-KW"/>
</dbReference>
<dbReference type="NCBIfam" id="TIGR01554">
    <property type="entry name" value="major_cap_HK97"/>
    <property type="match status" value="1"/>
</dbReference>
<name>A0A0F9CIU6_9ZZZZ</name>
<dbReference type="InterPro" id="IPR024455">
    <property type="entry name" value="Phage_capsid"/>
</dbReference>
<dbReference type="Pfam" id="PF05065">
    <property type="entry name" value="Phage_capsid"/>
    <property type="match status" value="1"/>
</dbReference>
<proteinExistence type="predicted"/>
<evidence type="ECO:0000313" key="4">
    <source>
        <dbReference type="EMBL" id="KKL49203.1"/>
    </source>
</evidence>
<feature type="non-terminal residue" evidence="4">
    <location>
        <position position="1"/>
    </location>
</feature>
<dbReference type="InterPro" id="IPR054612">
    <property type="entry name" value="Phage_capsid-like_C"/>
</dbReference>